<comment type="caution">
    <text evidence="2">The sequence shown here is derived from an EMBL/GenBank/DDBJ whole genome shotgun (WGS) entry which is preliminary data.</text>
</comment>
<evidence type="ECO:0000256" key="1">
    <source>
        <dbReference type="SAM" id="SignalP"/>
    </source>
</evidence>
<protein>
    <submittedName>
        <fullName evidence="2">Uncharacterized protein</fullName>
    </submittedName>
</protein>
<dbReference type="OrthoDB" id="6047103at2"/>
<organism evidence="2 3">
    <name type="scientific">Lysobacter silvisoli</name>
    <dbReference type="NCBI Taxonomy" id="2293254"/>
    <lineage>
        <taxon>Bacteria</taxon>
        <taxon>Pseudomonadati</taxon>
        <taxon>Pseudomonadota</taxon>
        <taxon>Gammaproteobacteria</taxon>
        <taxon>Lysobacterales</taxon>
        <taxon>Lysobacteraceae</taxon>
        <taxon>Lysobacter</taxon>
    </lineage>
</organism>
<sequence>MPLRSKYLLAGLLLTGCASAGSAPPKAAAAALPGFSPVSGPVVRDGRYTQAPASVVAFVAALPTQSVLLPVSLRQKLLSGQVYLRTLPGTGGRSDYLLADQNGARYSLWLRSFQGREPGTTGYLLQMRMACSAIDAAQAQAEEEDLSAARRACAQAHAEYADTGLRAYRIADGQAPEDVSASLKAPERALGRARLDRYDAQGADPIAVDDSRIDAAPTLRWVVNADPEQPLPAKDERVFQGGYKSHAGFVIWNGDGFEVRDSVPRALWPCPASADAPCPDPQDRYVSGAK</sequence>
<dbReference type="PROSITE" id="PS51257">
    <property type="entry name" value="PROKAR_LIPOPROTEIN"/>
    <property type="match status" value="1"/>
</dbReference>
<dbReference type="Proteomes" id="UP000264492">
    <property type="component" value="Unassembled WGS sequence"/>
</dbReference>
<reference evidence="2 3" key="1">
    <citation type="submission" date="2018-08" db="EMBL/GenBank/DDBJ databases">
        <title>Lysobacter sp. zong2l5, whole genome shotgun sequence.</title>
        <authorList>
            <person name="Zhang X."/>
            <person name="Feng G."/>
            <person name="Zhu H."/>
        </authorList>
    </citation>
    <scope>NUCLEOTIDE SEQUENCE [LARGE SCALE GENOMIC DNA]</scope>
    <source>
        <strain evidence="3">zong2l5</strain>
    </source>
</reference>
<accession>A0A371K1J6</accession>
<dbReference type="EMBL" id="QTSU01000001">
    <property type="protein sequence ID" value="RDZ27801.1"/>
    <property type="molecule type" value="Genomic_DNA"/>
</dbReference>
<proteinExistence type="predicted"/>
<dbReference type="AlphaFoldDB" id="A0A371K1J6"/>
<feature type="chain" id="PRO_5016713892" evidence="1">
    <location>
        <begin position="21"/>
        <end position="290"/>
    </location>
</feature>
<gene>
    <name evidence="2" type="ORF">DX914_01105</name>
</gene>
<name>A0A371K1J6_9GAMM</name>
<evidence type="ECO:0000313" key="3">
    <source>
        <dbReference type="Proteomes" id="UP000264492"/>
    </source>
</evidence>
<feature type="signal peptide" evidence="1">
    <location>
        <begin position="1"/>
        <end position="20"/>
    </location>
</feature>
<evidence type="ECO:0000313" key="2">
    <source>
        <dbReference type="EMBL" id="RDZ27801.1"/>
    </source>
</evidence>
<dbReference type="RefSeq" id="WP_115857244.1">
    <property type="nucleotide sequence ID" value="NZ_QTSU01000001.1"/>
</dbReference>
<keyword evidence="1" id="KW-0732">Signal</keyword>
<keyword evidence="3" id="KW-1185">Reference proteome</keyword>